<gene>
    <name evidence="2" type="ORF">FHETE_7783</name>
</gene>
<evidence type="ECO:0000259" key="1">
    <source>
        <dbReference type="Pfam" id="PF06985"/>
    </source>
</evidence>
<dbReference type="Proteomes" id="UP000567885">
    <property type="component" value="Unassembled WGS sequence"/>
</dbReference>
<keyword evidence="3" id="KW-1185">Reference proteome</keyword>
<dbReference type="PANTHER" id="PTHR33112">
    <property type="entry name" value="DOMAIN PROTEIN, PUTATIVE-RELATED"/>
    <property type="match status" value="1"/>
</dbReference>
<dbReference type="InterPro" id="IPR010730">
    <property type="entry name" value="HET"/>
</dbReference>
<dbReference type="OrthoDB" id="5347061at2759"/>
<dbReference type="EMBL" id="JAAGWQ010000159">
    <property type="protein sequence ID" value="KAF5662677.1"/>
    <property type="molecule type" value="Genomic_DNA"/>
</dbReference>
<accession>A0A8H5T5M8</accession>
<protein>
    <recommendedName>
        <fullName evidence="1">Heterokaryon incompatibility domain-containing protein</fullName>
    </recommendedName>
</protein>
<evidence type="ECO:0000313" key="3">
    <source>
        <dbReference type="Proteomes" id="UP000567885"/>
    </source>
</evidence>
<feature type="domain" description="Heterokaryon incompatibility" evidence="1">
    <location>
        <begin position="190"/>
        <end position="347"/>
    </location>
</feature>
<dbReference type="AlphaFoldDB" id="A0A8H5T5M8"/>
<organism evidence="2 3">
    <name type="scientific">Fusarium heterosporum</name>
    <dbReference type="NCBI Taxonomy" id="42747"/>
    <lineage>
        <taxon>Eukaryota</taxon>
        <taxon>Fungi</taxon>
        <taxon>Dikarya</taxon>
        <taxon>Ascomycota</taxon>
        <taxon>Pezizomycotina</taxon>
        <taxon>Sordariomycetes</taxon>
        <taxon>Hypocreomycetidae</taxon>
        <taxon>Hypocreales</taxon>
        <taxon>Nectriaceae</taxon>
        <taxon>Fusarium</taxon>
        <taxon>Fusarium heterosporum species complex</taxon>
    </lineage>
</organism>
<name>A0A8H5T5M8_FUSHE</name>
<dbReference type="Pfam" id="PF06985">
    <property type="entry name" value="HET"/>
    <property type="match status" value="1"/>
</dbReference>
<reference evidence="2 3" key="1">
    <citation type="submission" date="2020-05" db="EMBL/GenBank/DDBJ databases">
        <title>Identification and distribution of gene clusters putatively required for synthesis of sphingolipid metabolism inhibitors in phylogenetically diverse species of the filamentous fungus Fusarium.</title>
        <authorList>
            <person name="Kim H.-S."/>
            <person name="Busman M."/>
            <person name="Brown D.W."/>
            <person name="Divon H."/>
            <person name="Uhlig S."/>
            <person name="Proctor R.H."/>
        </authorList>
    </citation>
    <scope>NUCLEOTIDE SEQUENCE [LARGE SCALE GENOMIC DNA]</scope>
    <source>
        <strain evidence="2 3">NRRL 20693</strain>
    </source>
</reference>
<comment type="caution">
    <text evidence="2">The sequence shown here is derived from an EMBL/GenBank/DDBJ whole genome shotgun (WGS) entry which is preliminary data.</text>
</comment>
<dbReference type="PANTHER" id="PTHR33112:SF9">
    <property type="entry name" value="HETEROKARYON INCOMPATIBILITY DOMAIN-CONTAINING PROTEIN"/>
    <property type="match status" value="1"/>
</dbReference>
<sequence>MDALPLGRLRTKPQDSKICAHKKLEQPGRIDFHVLDSLSSSCRLCCLYKDIALAIVRGSLPILKGTNRPEAGGELKIEELALSSRNGGLVIHVANQDYYLFIFRDGAIKEDNDFTIEGRRFPIGYRVGKYTNSKTSFEHAQEWLSECLASHGCPKPSIAGVPLPKRLLDVQGSPNDPIRLIETQGTEHPYVCLSHRWGDPRYKQLKTTTRTISHHMNKIEWHELPTTFQDAVTVCRSLAIECLWIDSLCILQSFSDITPTELDATGQDFAQENSTMARTYQNSYFTISADLATHMDSGIFSKSPVDEHKVEVTTDDGNDALLYVRLDINHHEKEIPSLETRGWVLQEFLLPPRVIHFGAFDIEWRCKTRLTCECVHLDRERTHQSRWHRHHFIEEATKPPPNDPRGALIWWEKVVHHYTSRQLTNPSDKLPALSGLAQQYKQVRGGTYLAGLWQDSLVHDLCWYHVFNYNVPTSGGVGHRPAQYRAPSWSWASLDTDSGCSWWWPGAFGLHPVSPGDVPKQACVILESSCEPATFDPTGEVRCGFLDMEVALISAEVSQDPEESVVWSISKADTALDLRFFKPDCELEDEDLALGDQVFCAAIAETIHPKALKYGCLVLKEVGNGKYQRVGFCVLGKGRRPSRIGSYRMDLAEQESSDTFNLESLLLPDSAKARIRII</sequence>
<proteinExistence type="predicted"/>
<evidence type="ECO:0000313" key="2">
    <source>
        <dbReference type="EMBL" id="KAF5662677.1"/>
    </source>
</evidence>